<dbReference type="PANTHER" id="PTHR35531:SF1">
    <property type="entry name" value="INNER MEMBRANE PROTEIN YBCI-RELATED"/>
    <property type="match status" value="1"/>
</dbReference>
<dbReference type="PATRIC" id="fig|1423748.3.peg.267"/>
<keyword evidence="1" id="KW-0812">Transmembrane</keyword>
<evidence type="ECO:0000313" key="3">
    <source>
        <dbReference type="Proteomes" id="UP000051311"/>
    </source>
</evidence>
<accession>A0A0R1NI84</accession>
<evidence type="ECO:0000256" key="1">
    <source>
        <dbReference type="SAM" id="Phobius"/>
    </source>
</evidence>
<keyword evidence="1" id="KW-0472">Membrane</keyword>
<organism evidence="2 3">
    <name type="scientific">Lactobacillus gallinarum DSM 10532 = JCM 2011</name>
    <dbReference type="NCBI Taxonomy" id="1423748"/>
    <lineage>
        <taxon>Bacteria</taxon>
        <taxon>Bacillati</taxon>
        <taxon>Bacillota</taxon>
        <taxon>Bacilli</taxon>
        <taxon>Lactobacillales</taxon>
        <taxon>Lactobacillaceae</taxon>
        <taxon>Lactobacillus</taxon>
    </lineage>
</organism>
<keyword evidence="1" id="KW-1133">Transmembrane helix</keyword>
<evidence type="ECO:0000313" key="2">
    <source>
        <dbReference type="EMBL" id="KRL20215.1"/>
    </source>
</evidence>
<dbReference type="InterPro" id="IPR007404">
    <property type="entry name" value="YdjM-like"/>
</dbReference>
<dbReference type="PANTHER" id="PTHR35531">
    <property type="entry name" value="INNER MEMBRANE PROTEIN YBCI-RELATED"/>
    <property type="match status" value="1"/>
</dbReference>
<dbReference type="EMBL" id="AZEL01000070">
    <property type="protein sequence ID" value="KRL20215.1"/>
    <property type="molecule type" value="Genomic_DNA"/>
</dbReference>
<dbReference type="STRING" id="1423748.FC37_GL000249"/>
<gene>
    <name evidence="2" type="ORF">FC37_GL000249</name>
</gene>
<comment type="caution">
    <text evidence="2">The sequence shown here is derived from an EMBL/GenBank/DDBJ whole genome shotgun (WGS) entry which is preliminary data.</text>
</comment>
<proteinExistence type="predicted"/>
<feature type="transmembrane region" description="Helical" evidence="1">
    <location>
        <begin position="127"/>
        <end position="144"/>
    </location>
</feature>
<dbReference type="Pfam" id="PF04307">
    <property type="entry name" value="YdjM"/>
    <property type="match status" value="1"/>
</dbReference>
<name>A0A0R1NI84_9LACO</name>
<dbReference type="eggNOG" id="COG1988">
    <property type="taxonomic scope" value="Bacteria"/>
</dbReference>
<feature type="transmembrane region" description="Helical" evidence="1">
    <location>
        <begin position="97"/>
        <end position="115"/>
    </location>
</feature>
<feature type="transmembrane region" description="Helical" evidence="1">
    <location>
        <begin position="180"/>
        <end position="199"/>
    </location>
</feature>
<protein>
    <recommendedName>
        <fullName evidence="4">Metal-dependent hydrolase</fullName>
    </recommendedName>
</protein>
<reference evidence="2 3" key="1">
    <citation type="journal article" date="2015" name="Genome Announc.">
        <title>Expanding the biotechnology potential of lactobacilli through comparative genomics of 213 strains and associated genera.</title>
        <authorList>
            <person name="Sun Z."/>
            <person name="Harris H.M."/>
            <person name="McCann A."/>
            <person name="Guo C."/>
            <person name="Argimon S."/>
            <person name="Zhang W."/>
            <person name="Yang X."/>
            <person name="Jeffery I.B."/>
            <person name="Cooney J.C."/>
            <person name="Kagawa T.F."/>
            <person name="Liu W."/>
            <person name="Song Y."/>
            <person name="Salvetti E."/>
            <person name="Wrobel A."/>
            <person name="Rasinkangas P."/>
            <person name="Parkhill J."/>
            <person name="Rea M.C."/>
            <person name="O'Sullivan O."/>
            <person name="Ritari J."/>
            <person name="Douillard F.P."/>
            <person name="Paul Ross R."/>
            <person name="Yang R."/>
            <person name="Briner A.E."/>
            <person name="Felis G.E."/>
            <person name="de Vos W.M."/>
            <person name="Barrangou R."/>
            <person name="Klaenhammer T.R."/>
            <person name="Caufield P.W."/>
            <person name="Cui Y."/>
            <person name="Zhang H."/>
            <person name="O'Toole P.W."/>
        </authorList>
    </citation>
    <scope>NUCLEOTIDE SEQUENCE [LARGE SCALE GENOMIC DNA]</scope>
    <source>
        <strain evidence="2 3">DSM 10532</strain>
    </source>
</reference>
<dbReference type="AlphaFoldDB" id="A0A0R1NI84"/>
<dbReference type="Proteomes" id="UP000051311">
    <property type="component" value="Unassembled WGS sequence"/>
</dbReference>
<sequence>MLSSLIFVWYNMNICSNEEVTKMLTRSHRLCSIALVELGLIASNTFIADPASNLIILLATGVGASLPDIDEYNSTTSRKSPINFSLFLRHRGVTHSFLGWLVFSIGLYFLMNHFIPIEFRSWQLPNWWGSIWLGLILGYFLHLVEDSFSKQGVDWWAPFVKKRRHHSIFRYKVGGFFEKFITLIAFLGIIMMSCYWLWLMAAPEI</sequence>
<evidence type="ECO:0008006" key="4">
    <source>
        <dbReference type="Google" id="ProtNLM"/>
    </source>
</evidence>